<keyword evidence="3" id="KW-1185">Reference proteome</keyword>
<dbReference type="Proteomes" id="UP001642409">
    <property type="component" value="Unassembled WGS sequence"/>
</dbReference>
<sequence>MVAFDALFHQLDQVPGVLLSLFDFANSQLRGILPVVDQLFPMVQLRQYLPQLSIVRQTISDIPFGASSSRLSLSLARFPILRQLSFFIHLDQLLAIRQAFLRQVISPLSFSKFPFEETLRSIGAFQCHQNLVVFQG</sequence>
<accession>A0AA86QUT7</accession>
<dbReference type="EMBL" id="CAXDID020000369">
    <property type="protein sequence ID" value="CAL6083060.1"/>
    <property type="molecule type" value="Genomic_DNA"/>
</dbReference>
<evidence type="ECO:0000313" key="3">
    <source>
        <dbReference type="Proteomes" id="UP001642409"/>
    </source>
</evidence>
<evidence type="ECO:0000313" key="1">
    <source>
        <dbReference type="EMBL" id="CAI9958010.1"/>
    </source>
</evidence>
<evidence type="ECO:0000313" key="2">
    <source>
        <dbReference type="EMBL" id="CAL6083060.1"/>
    </source>
</evidence>
<reference evidence="1" key="1">
    <citation type="submission" date="2023-06" db="EMBL/GenBank/DDBJ databases">
        <authorList>
            <person name="Kurt Z."/>
        </authorList>
    </citation>
    <scope>NUCLEOTIDE SEQUENCE</scope>
</reference>
<comment type="caution">
    <text evidence="1">The sequence shown here is derived from an EMBL/GenBank/DDBJ whole genome shotgun (WGS) entry which is preliminary data.</text>
</comment>
<dbReference type="EMBL" id="CATOUU010000899">
    <property type="protein sequence ID" value="CAI9958010.1"/>
    <property type="molecule type" value="Genomic_DNA"/>
</dbReference>
<dbReference type="AlphaFoldDB" id="A0AA86QUT7"/>
<gene>
    <name evidence="1" type="ORF">HINF_LOCUS45655</name>
    <name evidence="2" type="ORF">HINF_LOCUS61543</name>
</gene>
<name>A0AA86QUT7_9EUKA</name>
<reference evidence="2 3" key="2">
    <citation type="submission" date="2024-07" db="EMBL/GenBank/DDBJ databases">
        <authorList>
            <person name="Akdeniz Z."/>
        </authorList>
    </citation>
    <scope>NUCLEOTIDE SEQUENCE [LARGE SCALE GENOMIC DNA]</scope>
</reference>
<protein>
    <submittedName>
        <fullName evidence="2">Hypothetical_protein</fullName>
    </submittedName>
</protein>
<proteinExistence type="predicted"/>
<organism evidence="1">
    <name type="scientific">Hexamita inflata</name>
    <dbReference type="NCBI Taxonomy" id="28002"/>
    <lineage>
        <taxon>Eukaryota</taxon>
        <taxon>Metamonada</taxon>
        <taxon>Diplomonadida</taxon>
        <taxon>Hexamitidae</taxon>
        <taxon>Hexamitinae</taxon>
        <taxon>Hexamita</taxon>
    </lineage>
</organism>